<evidence type="ECO:0000313" key="1">
    <source>
        <dbReference type="EMBL" id="KAF0896009.1"/>
    </source>
</evidence>
<evidence type="ECO:0000313" key="2">
    <source>
        <dbReference type="Proteomes" id="UP000479710"/>
    </source>
</evidence>
<proteinExistence type="predicted"/>
<protein>
    <submittedName>
        <fullName evidence="1">Uncharacterized protein</fullName>
    </submittedName>
</protein>
<dbReference type="EMBL" id="SPHZ02000010">
    <property type="protein sequence ID" value="KAF0896009.1"/>
    <property type="molecule type" value="Genomic_DNA"/>
</dbReference>
<name>A0A6G1C6Z9_9ORYZ</name>
<organism evidence="1 2">
    <name type="scientific">Oryza meyeriana var. granulata</name>
    <dbReference type="NCBI Taxonomy" id="110450"/>
    <lineage>
        <taxon>Eukaryota</taxon>
        <taxon>Viridiplantae</taxon>
        <taxon>Streptophyta</taxon>
        <taxon>Embryophyta</taxon>
        <taxon>Tracheophyta</taxon>
        <taxon>Spermatophyta</taxon>
        <taxon>Magnoliopsida</taxon>
        <taxon>Liliopsida</taxon>
        <taxon>Poales</taxon>
        <taxon>Poaceae</taxon>
        <taxon>BOP clade</taxon>
        <taxon>Oryzoideae</taxon>
        <taxon>Oryzeae</taxon>
        <taxon>Oryzinae</taxon>
        <taxon>Oryza</taxon>
        <taxon>Oryza meyeriana</taxon>
    </lineage>
</organism>
<gene>
    <name evidence="1" type="ORF">E2562_018143</name>
</gene>
<accession>A0A6G1C6Z9</accession>
<dbReference type="Proteomes" id="UP000479710">
    <property type="component" value="Unassembled WGS sequence"/>
</dbReference>
<reference evidence="1 2" key="1">
    <citation type="submission" date="2019-11" db="EMBL/GenBank/DDBJ databases">
        <title>Whole genome sequence of Oryza granulata.</title>
        <authorList>
            <person name="Li W."/>
        </authorList>
    </citation>
    <scope>NUCLEOTIDE SEQUENCE [LARGE SCALE GENOMIC DNA]</scope>
    <source>
        <strain evidence="2">cv. Menghai</strain>
        <tissue evidence="1">Leaf</tissue>
    </source>
</reference>
<dbReference type="SMART" id="SM00614">
    <property type="entry name" value="ZnF_BED"/>
    <property type="match status" value="1"/>
</dbReference>
<keyword evidence="2" id="KW-1185">Reference proteome</keyword>
<dbReference type="OrthoDB" id="694285at2759"/>
<comment type="caution">
    <text evidence="1">The sequence shown here is derived from an EMBL/GenBank/DDBJ whole genome shotgun (WGS) entry which is preliminary data.</text>
</comment>
<dbReference type="AlphaFoldDB" id="A0A6G1C6Z9"/>
<sequence>MHTSVWKYFTKKKEVLEVDGKQFEQLWGYCNFPNCKQRYRAKGVCGPTAFKNHLKSKHSIVEGQQQLKVDSKMVGSIVSDLEVEALANVVAKLKIEDHDANVAIVPHPQKAATDIARTNIAKTGSMDVWQPLS</sequence>